<dbReference type="AlphaFoldDB" id="A0A0F9GNT3"/>
<proteinExistence type="predicted"/>
<accession>A0A0F9GNT3</accession>
<comment type="caution">
    <text evidence="1">The sequence shown here is derived from an EMBL/GenBank/DDBJ whole genome shotgun (WGS) entry which is preliminary data.</text>
</comment>
<reference evidence="1" key="1">
    <citation type="journal article" date="2015" name="Nature">
        <title>Complex archaea that bridge the gap between prokaryotes and eukaryotes.</title>
        <authorList>
            <person name="Spang A."/>
            <person name="Saw J.H."/>
            <person name="Jorgensen S.L."/>
            <person name="Zaremba-Niedzwiedzka K."/>
            <person name="Martijn J."/>
            <person name="Lind A.E."/>
            <person name="van Eijk R."/>
            <person name="Schleper C."/>
            <person name="Guy L."/>
            <person name="Ettema T.J."/>
        </authorList>
    </citation>
    <scope>NUCLEOTIDE SEQUENCE</scope>
</reference>
<gene>
    <name evidence="1" type="ORF">LCGC14_1803440</name>
</gene>
<evidence type="ECO:0000313" key="1">
    <source>
        <dbReference type="EMBL" id="KKM00540.1"/>
    </source>
</evidence>
<sequence length="84" mass="9586">MDASFQSLFLPILYIIYTATPYEGTISKSRIVVFNPCGKLCKGAQEAFRSAELVKSHIIRPRRYPPHPMYAILAIMFLCFDSLK</sequence>
<organism evidence="1">
    <name type="scientific">marine sediment metagenome</name>
    <dbReference type="NCBI Taxonomy" id="412755"/>
    <lineage>
        <taxon>unclassified sequences</taxon>
        <taxon>metagenomes</taxon>
        <taxon>ecological metagenomes</taxon>
    </lineage>
</organism>
<dbReference type="EMBL" id="LAZR01017411">
    <property type="protein sequence ID" value="KKM00540.1"/>
    <property type="molecule type" value="Genomic_DNA"/>
</dbReference>
<name>A0A0F9GNT3_9ZZZZ</name>
<protein>
    <submittedName>
        <fullName evidence="1">Uncharacterized protein</fullName>
    </submittedName>
</protein>